<evidence type="ECO:0000256" key="1">
    <source>
        <dbReference type="ARBA" id="ARBA00008520"/>
    </source>
</evidence>
<accession>A0A9D2G2J7</accession>
<dbReference type="GO" id="GO:0015768">
    <property type="term" value="P:maltose transport"/>
    <property type="evidence" value="ECO:0007669"/>
    <property type="project" value="TreeGrafter"/>
</dbReference>
<evidence type="ECO:0000256" key="2">
    <source>
        <dbReference type="ARBA" id="ARBA00022448"/>
    </source>
</evidence>
<dbReference type="GO" id="GO:1901982">
    <property type="term" value="F:maltose binding"/>
    <property type="evidence" value="ECO:0007669"/>
    <property type="project" value="TreeGrafter"/>
</dbReference>
<organism evidence="4 5">
    <name type="scientific">Candidatus Gallimonas intestinavium</name>
    <dbReference type="NCBI Taxonomy" id="2838603"/>
    <lineage>
        <taxon>Bacteria</taxon>
        <taxon>Bacillati</taxon>
        <taxon>Bacillota</taxon>
        <taxon>Clostridia</taxon>
        <taxon>Candidatus Gallimonas</taxon>
    </lineage>
</organism>
<evidence type="ECO:0000313" key="5">
    <source>
        <dbReference type="Proteomes" id="UP000824102"/>
    </source>
</evidence>
<evidence type="ECO:0000313" key="4">
    <source>
        <dbReference type="EMBL" id="HIZ72013.1"/>
    </source>
</evidence>
<dbReference type="PANTHER" id="PTHR30061">
    <property type="entry name" value="MALTOSE-BINDING PERIPLASMIC PROTEIN"/>
    <property type="match status" value="1"/>
</dbReference>
<comment type="similarity">
    <text evidence="1">Belongs to the bacterial solute-binding protein 1 family.</text>
</comment>
<reference evidence="4" key="1">
    <citation type="journal article" date="2021" name="PeerJ">
        <title>Extensive microbial diversity within the chicken gut microbiome revealed by metagenomics and culture.</title>
        <authorList>
            <person name="Gilroy R."/>
            <person name="Ravi A."/>
            <person name="Getino M."/>
            <person name="Pursley I."/>
            <person name="Horton D.L."/>
            <person name="Alikhan N.F."/>
            <person name="Baker D."/>
            <person name="Gharbi K."/>
            <person name="Hall N."/>
            <person name="Watson M."/>
            <person name="Adriaenssens E.M."/>
            <person name="Foster-Nyarko E."/>
            <person name="Jarju S."/>
            <person name="Secka A."/>
            <person name="Antonio M."/>
            <person name="Oren A."/>
            <person name="Chaudhuri R.R."/>
            <person name="La Ragione R."/>
            <person name="Hildebrand F."/>
            <person name="Pallen M.J."/>
        </authorList>
    </citation>
    <scope>NUCLEOTIDE SEQUENCE</scope>
    <source>
        <strain evidence="4">ChiW7-2402</strain>
    </source>
</reference>
<proteinExistence type="inferred from homology"/>
<dbReference type="SUPFAM" id="SSF53850">
    <property type="entry name" value="Periplasmic binding protein-like II"/>
    <property type="match status" value="1"/>
</dbReference>
<gene>
    <name evidence="4" type="ORF">H9964_00355</name>
</gene>
<evidence type="ECO:0000256" key="3">
    <source>
        <dbReference type="ARBA" id="ARBA00022729"/>
    </source>
</evidence>
<reference evidence="4" key="2">
    <citation type="submission" date="2021-04" db="EMBL/GenBank/DDBJ databases">
        <authorList>
            <person name="Gilroy R."/>
        </authorList>
    </citation>
    <scope>NUCLEOTIDE SEQUENCE</scope>
    <source>
        <strain evidence="4">ChiW7-2402</strain>
    </source>
</reference>
<dbReference type="PANTHER" id="PTHR30061:SF50">
    <property type="entry name" value="MALTOSE_MALTODEXTRIN-BINDING PERIPLASMIC PROTEIN"/>
    <property type="match status" value="1"/>
</dbReference>
<dbReference type="Proteomes" id="UP000824102">
    <property type="component" value="Unassembled WGS sequence"/>
</dbReference>
<keyword evidence="3" id="KW-0732">Signal</keyword>
<comment type="caution">
    <text evidence="4">The sequence shown here is derived from an EMBL/GenBank/DDBJ whole genome shotgun (WGS) entry which is preliminary data.</text>
</comment>
<dbReference type="EMBL" id="DXBB01000005">
    <property type="protein sequence ID" value="HIZ72013.1"/>
    <property type="molecule type" value="Genomic_DNA"/>
</dbReference>
<dbReference type="GO" id="GO:0055052">
    <property type="term" value="C:ATP-binding cassette (ABC) transporter complex, substrate-binding subunit-containing"/>
    <property type="evidence" value="ECO:0007669"/>
    <property type="project" value="TreeGrafter"/>
</dbReference>
<dbReference type="Gene3D" id="3.40.190.10">
    <property type="entry name" value="Periplasmic binding protein-like II"/>
    <property type="match status" value="2"/>
</dbReference>
<protein>
    <submittedName>
        <fullName evidence="4">Extracellular solute-binding protein</fullName>
    </submittedName>
</protein>
<sequence>MTKTIALFLAHALAVIAVMTTFGVLGLQREDQEAQERFTGVLEENVTLQILDNDTAKETGYLDELLNAFNEEYAQYGIKAVDANMGAYTDLEKLGPAGYGPDVVYQANDVLMRYALNKHIQPLPVEEMDAYSQIPKEAWDAYRMQMGEAEYTFAVPVNVQEPLLYYRKDLLPENWQEEWDDDKNGIPDMVENWADLYAFSAEIKASSNGTKFGYMKSLNDQYFAAGYFLSYGGYIFGKDETGAFDTEDIGLSAGESYKGARIIRQLAAIMDNNCADDTITTSAYELLGNGTYFATMTTPDVYESFVENFASSWSRAHRDWTEEEVDAYVRENLVMTKVPALPVSGDLTDREGETMDMTVMGGINGYAISSYTKAPNAALAFLEFASRKEWIARRCELLGIVPARADVVEEEGGVAEDVFDDLLNGRIYIMPGERAMTQVWASLGSLLRFIAEDGLANGTAYDTDDKLIAAMKKLDEDIYSAIHTLS</sequence>
<dbReference type="Pfam" id="PF13416">
    <property type="entry name" value="SBP_bac_8"/>
    <property type="match status" value="1"/>
</dbReference>
<keyword evidence="2" id="KW-0813">Transport</keyword>
<dbReference type="GO" id="GO:0042956">
    <property type="term" value="P:maltodextrin transmembrane transport"/>
    <property type="evidence" value="ECO:0007669"/>
    <property type="project" value="TreeGrafter"/>
</dbReference>
<name>A0A9D2G2J7_9FIRM</name>
<dbReference type="AlphaFoldDB" id="A0A9D2G2J7"/>
<dbReference type="InterPro" id="IPR006059">
    <property type="entry name" value="SBP"/>
</dbReference>